<feature type="region of interest" description="Disordered" evidence="1">
    <location>
        <begin position="15"/>
        <end position="53"/>
    </location>
</feature>
<comment type="caution">
    <text evidence="2">The sequence shown here is derived from an EMBL/GenBank/DDBJ whole genome shotgun (WGS) entry which is preliminary data.</text>
</comment>
<proteinExistence type="predicted"/>
<evidence type="ECO:0000256" key="1">
    <source>
        <dbReference type="SAM" id="MobiDB-lite"/>
    </source>
</evidence>
<keyword evidence="3" id="KW-1185">Reference proteome</keyword>
<organism evidence="2 3">
    <name type="scientific">Hibiscus sabdariffa</name>
    <name type="common">roselle</name>
    <dbReference type="NCBI Taxonomy" id="183260"/>
    <lineage>
        <taxon>Eukaryota</taxon>
        <taxon>Viridiplantae</taxon>
        <taxon>Streptophyta</taxon>
        <taxon>Embryophyta</taxon>
        <taxon>Tracheophyta</taxon>
        <taxon>Spermatophyta</taxon>
        <taxon>Magnoliopsida</taxon>
        <taxon>eudicotyledons</taxon>
        <taxon>Gunneridae</taxon>
        <taxon>Pentapetalae</taxon>
        <taxon>rosids</taxon>
        <taxon>malvids</taxon>
        <taxon>Malvales</taxon>
        <taxon>Malvaceae</taxon>
        <taxon>Malvoideae</taxon>
        <taxon>Hibiscus</taxon>
    </lineage>
</organism>
<reference evidence="2 3" key="1">
    <citation type="journal article" date="2024" name="G3 (Bethesda)">
        <title>Genome assembly of Hibiscus sabdariffa L. provides insights into metabolisms of medicinal natural products.</title>
        <authorList>
            <person name="Kim T."/>
        </authorList>
    </citation>
    <scope>NUCLEOTIDE SEQUENCE [LARGE SCALE GENOMIC DNA]</scope>
    <source>
        <strain evidence="2">TK-2024</strain>
        <tissue evidence="2">Old leaves</tissue>
    </source>
</reference>
<dbReference type="Proteomes" id="UP001396334">
    <property type="component" value="Unassembled WGS sequence"/>
</dbReference>
<evidence type="ECO:0000313" key="3">
    <source>
        <dbReference type="Proteomes" id="UP001396334"/>
    </source>
</evidence>
<feature type="region of interest" description="Disordered" evidence="1">
    <location>
        <begin position="94"/>
        <end position="121"/>
    </location>
</feature>
<protein>
    <submittedName>
        <fullName evidence="2">Uncharacterized protein</fullName>
    </submittedName>
</protein>
<sequence length="149" mass="17385">MIEATPLSIIHASSQDNVPIYPSPSQDNAPIDIVPNQDSSQRSRTRRSRSTQPVSLVKWNVFEKQRPDGRVDKYYRHKEHKFVCRSKLKVNRYETSGVRPQRSKKTRFNEDQEKMERPSDERGIDLDDVVAFSQLFDVSKTIINCFDDE</sequence>
<feature type="compositionally biased region" description="Basic and acidic residues" evidence="1">
    <location>
        <begin position="107"/>
        <end position="121"/>
    </location>
</feature>
<feature type="compositionally biased region" description="Polar residues" evidence="1">
    <location>
        <begin position="15"/>
        <end position="28"/>
    </location>
</feature>
<gene>
    <name evidence="2" type="ORF">V6N11_031218</name>
</gene>
<evidence type="ECO:0000313" key="2">
    <source>
        <dbReference type="EMBL" id="KAK8492229.1"/>
    </source>
</evidence>
<dbReference type="EMBL" id="JBBPBN010000254">
    <property type="protein sequence ID" value="KAK8492229.1"/>
    <property type="molecule type" value="Genomic_DNA"/>
</dbReference>
<accession>A0ABR2AGA1</accession>
<name>A0ABR2AGA1_9ROSI</name>